<dbReference type="EMBL" id="CP149783">
    <property type="protein sequence ID" value="WYF46166.1"/>
    <property type="molecule type" value="Genomic_DNA"/>
</dbReference>
<organism evidence="2">
    <name type="scientific">Deinococcus sp. VB142</name>
    <dbReference type="NCBI Taxonomy" id="3112952"/>
    <lineage>
        <taxon>Bacteria</taxon>
        <taxon>Thermotogati</taxon>
        <taxon>Deinococcota</taxon>
        <taxon>Deinococci</taxon>
        <taxon>Deinococcales</taxon>
        <taxon>Deinococcaceae</taxon>
        <taxon>Deinococcus</taxon>
    </lineage>
</organism>
<protein>
    <submittedName>
        <fullName evidence="2">Uncharacterized protein</fullName>
    </submittedName>
</protein>
<keyword evidence="1" id="KW-0732">Signal</keyword>
<feature type="signal peptide" evidence="1">
    <location>
        <begin position="1"/>
        <end position="17"/>
    </location>
</feature>
<accession>A0AAU6Q741</accession>
<proteinExistence type="predicted"/>
<sequence>MKTNLFPLLFLASCAQAHTAIDAGNVALEWHTDTNERLQVDGDTTLTVTLKVAGKPLDAAQCRCTLLLYPGAVSPRVRPTVLKTQTDEGGNLNTVITVSKAGAYALVLDGKPLKPNEFVPFRTVLNLTALDDVYNGAKP</sequence>
<gene>
    <name evidence="2" type="ORF">WDJ50_17260</name>
</gene>
<feature type="chain" id="PRO_5043313244" evidence="1">
    <location>
        <begin position="18"/>
        <end position="139"/>
    </location>
</feature>
<dbReference type="RefSeq" id="WP_339097614.1">
    <property type="nucleotide sequence ID" value="NZ_CP149783.1"/>
</dbReference>
<name>A0AAU6Q741_9DEIO</name>
<evidence type="ECO:0000256" key="1">
    <source>
        <dbReference type="SAM" id="SignalP"/>
    </source>
</evidence>
<evidence type="ECO:0000313" key="2">
    <source>
        <dbReference type="EMBL" id="WYF46166.1"/>
    </source>
</evidence>
<dbReference type="AlphaFoldDB" id="A0AAU6Q741"/>
<reference evidence="2" key="1">
    <citation type="submission" date="2024-03" db="EMBL/GenBank/DDBJ databases">
        <title>Deinococcus weizhi sp. nov., isolated from human skin.</title>
        <authorList>
            <person name="Wei Z."/>
            <person name="Tian F."/>
            <person name="Yang C."/>
            <person name="Xin L.T."/>
            <person name="Wen Z.J."/>
            <person name="Lan K.C."/>
            <person name="Yu L."/>
            <person name="Zhe W."/>
            <person name="Dan F.D."/>
            <person name="Jun W."/>
            <person name="Rui Z."/>
            <person name="Yong X.J."/>
            <person name="Ting Y."/>
            <person name="Wei X."/>
            <person name="Xu Z.G."/>
            <person name="Xin Z."/>
            <person name="Dong F.G."/>
            <person name="Ni X.M."/>
            <person name="Zheng M.G."/>
            <person name="Chun Y."/>
            <person name="Qian W.X."/>
        </authorList>
    </citation>
    <scope>NUCLEOTIDE SEQUENCE</scope>
    <source>
        <strain evidence="2">VB142</strain>
    </source>
</reference>